<evidence type="ECO:0000313" key="2">
    <source>
        <dbReference type="Proteomes" id="UP000582213"/>
    </source>
</evidence>
<evidence type="ECO:0000313" key="1">
    <source>
        <dbReference type="EMBL" id="MBB5254621.1"/>
    </source>
</evidence>
<gene>
    <name evidence="1" type="ORF">HNQ62_002395</name>
</gene>
<dbReference type="EMBL" id="JACHFY010000019">
    <property type="protein sequence ID" value="MBB5254621.1"/>
    <property type="molecule type" value="Genomic_DNA"/>
</dbReference>
<name>A0A7J9RUX0_SULOH</name>
<proteinExistence type="predicted"/>
<protein>
    <submittedName>
        <fullName evidence="1">Uncharacterized protein</fullName>
    </submittedName>
</protein>
<reference evidence="1 2" key="1">
    <citation type="submission" date="2020-08" db="EMBL/GenBank/DDBJ databases">
        <title>Genomic Encyclopedia of Type Strains, Phase IV (KMG-IV): sequencing the most valuable type-strain genomes for metagenomic binning, comparative biology and taxonomic classification.</title>
        <authorList>
            <person name="Goeker M."/>
        </authorList>
    </citation>
    <scope>NUCLEOTIDE SEQUENCE [LARGE SCALE GENOMIC DNA]</scope>
    <source>
        <strain evidence="1 2">DSM 12421</strain>
    </source>
</reference>
<organism evidence="1 2">
    <name type="scientific">Sulfurisphaera ohwakuensis</name>
    <dbReference type="NCBI Taxonomy" id="69656"/>
    <lineage>
        <taxon>Archaea</taxon>
        <taxon>Thermoproteota</taxon>
        <taxon>Thermoprotei</taxon>
        <taxon>Sulfolobales</taxon>
        <taxon>Sulfolobaceae</taxon>
        <taxon>Sulfurisphaera</taxon>
    </lineage>
</organism>
<accession>A0A7J9RUX0</accession>
<dbReference type="AlphaFoldDB" id="A0A7J9RUX0"/>
<comment type="caution">
    <text evidence="1">The sequence shown here is derived from an EMBL/GenBank/DDBJ whole genome shotgun (WGS) entry which is preliminary data.</text>
</comment>
<dbReference type="Proteomes" id="UP000582213">
    <property type="component" value="Unassembled WGS sequence"/>
</dbReference>
<sequence length="35" mass="4179">MGEKASYLFDVKVIYEDEKELPPYKSFLRDAVRIK</sequence>